<feature type="domain" description="DUF1731" evidence="7">
    <location>
        <begin position="339"/>
        <end position="378"/>
    </location>
</feature>
<dbReference type="InterPro" id="IPR029056">
    <property type="entry name" value="Ribokinase-like"/>
</dbReference>
<evidence type="ECO:0000256" key="2">
    <source>
        <dbReference type="ARBA" id="ARBA00022679"/>
    </source>
</evidence>
<dbReference type="Proteomes" id="UP001230289">
    <property type="component" value="Unassembled WGS sequence"/>
</dbReference>
<evidence type="ECO:0000259" key="7">
    <source>
        <dbReference type="Pfam" id="PF08338"/>
    </source>
</evidence>
<evidence type="ECO:0000256" key="4">
    <source>
        <dbReference type="ARBA" id="ARBA00022777"/>
    </source>
</evidence>
<dbReference type="RefSeq" id="WP_308488823.1">
    <property type="nucleotide sequence ID" value="NZ_JAVFCB010000004.1"/>
</dbReference>
<dbReference type="PROSITE" id="PS00583">
    <property type="entry name" value="PFKB_KINASES_1"/>
    <property type="match status" value="1"/>
</dbReference>
<dbReference type="CDD" id="cd01167">
    <property type="entry name" value="bac_FRK"/>
    <property type="match status" value="1"/>
</dbReference>
<reference evidence="8 9" key="1">
    <citation type="submission" date="2023-08" db="EMBL/GenBank/DDBJ databases">
        <title>Microbacterium sp. nov., isolated from a waste landfill.</title>
        <authorList>
            <person name="Wen W."/>
        </authorList>
    </citation>
    <scope>NUCLEOTIDE SEQUENCE [LARGE SCALE GENOMIC DNA]</scope>
    <source>
        <strain evidence="8 9">ASV81</strain>
    </source>
</reference>
<dbReference type="SUPFAM" id="SSF53613">
    <property type="entry name" value="Ribokinase-like"/>
    <property type="match status" value="1"/>
</dbReference>
<gene>
    <name evidence="8" type="ORF">RBR11_08110</name>
</gene>
<dbReference type="PROSITE" id="PS00584">
    <property type="entry name" value="PFKB_KINASES_2"/>
    <property type="match status" value="1"/>
</dbReference>
<dbReference type="PANTHER" id="PTHR43085">
    <property type="entry name" value="HEXOKINASE FAMILY MEMBER"/>
    <property type="match status" value="1"/>
</dbReference>
<dbReference type="InterPro" id="IPR011611">
    <property type="entry name" value="PfkB_dom"/>
</dbReference>
<organism evidence="8 9">
    <name type="scientific">Microbacterium capsulatum</name>
    <dbReference type="NCBI Taxonomy" id="3041921"/>
    <lineage>
        <taxon>Bacteria</taxon>
        <taxon>Bacillati</taxon>
        <taxon>Actinomycetota</taxon>
        <taxon>Actinomycetes</taxon>
        <taxon>Micrococcales</taxon>
        <taxon>Microbacteriaceae</taxon>
        <taxon>Microbacterium</taxon>
    </lineage>
</organism>
<keyword evidence="4 8" id="KW-0418">Kinase</keyword>
<dbReference type="Gene3D" id="3.40.50.720">
    <property type="entry name" value="NAD(P)-binding Rossmann-like Domain"/>
    <property type="match status" value="1"/>
</dbReference>
<keyword evidence="5" id="KW-0067">ATP-binding</keyword>
<sequence length="381" mass="39567">MVAIVTCALVIGEALVDVIAGDPHPGGSPVNVAVGLARLGTEVELRTRIGRDDYGRLLADHLSRAGVTLAPGSVDDLPTSTATVTVDGAGAARYVFDVHWDVAAATADGVDLVHVGSIGVYLEPGATAVAAALADVPEGTLVSFDPNIRPALLGTRADAVAHTEGIAALCHVVKLSDEDAFWLYPGEPLEDVLRRFAGLGARIAVITRGARGCLALIGSELIELPGRTVVVADTVGAGDAFMSGLLAALTVNGCAREVAARPGALDGLGGSAADRSGECGDHRLTPGREPAVAGRAHAAARLIGLHAVPNRELMRTLRRAVHAPFGIPAWRFMLEPAMLVLGTETELVLKSRWVAPQVLLDAGYVFRFPEIEGAVQDIVRR</sequence>
<dbReference type="Gene3D" id="3.40.1190.20">
    <property type="match status" value="1"/>
</dbReference>
<dbReference type="InterPro" id="IPR002173">
    <property type="entry name" value="Carboh/pur_kinase_PfkB_CS"/>
</dbReference>
<dbReference type="Pfam" id="PF08338">
    <property type="entry name" value="DUF1731"/>
    <property type="match status" value="1"/>
</dbReference>
<evidence type="ECO:0000259" key="6">
    <source>
        <dbReference type="Pfam" id="PF00294"/>
    </source>
</evidence>
<accession>A0ABU0XG56</accession>
<comment type="caution">
    <text evidence="8">The sequence shown here is derived from an EMBL/GenBank/DDBJ whole genome shotgun (WGS) entry which is preliminary data.</text>
</comment>
<feature type="domain" description="Carbohydrate kinase PfkB" evidence="6">
    <location>
        <begin position="24"/>
        <end position="253"/>
    </location>
</feature>
<evidence type="ECO:0000313" key="8">
    <source>
        <dbReference type="EMBL" id="MDQ4213877.1"/>
    </source>
</evidence>
<dbReference type="PANTHER" id="PTHR43085:SF1">
    <property type="entry name" value="PSEUDOURIDINE KINASE-RELATED"/>
    <property type="match status" value="1"/>
</dbReference>
<dbReference type="Pfam" id="PF00294">
    <property type="entry name" value="PfkB"/>
    <property type="match status" value="1"/>
</dbReference>
<proteinExistence type="inferred from homology"/>
<dbReference type="InterPro" id="IPR013549">
    <property type="entry name" value="DUF1731"/>
</dbReference>
<keyword evidence="3" id="KW-0547">Nucleotide-binding</keyword>
<evidence type="ECO:0000256" key="1">
    <source>
        <dbReference type="ARBA" id="ARBA00010688"/>
    </source>
</evidence>
<dbReference type="InterPro" id="IPR050306">
    <property type="entry name" value="PfkB_Carbo_kinase"/>
</dbReference>
<evidence type="ECO:0000256" key="3">
    <source>
        <dbReference type="ARBA" id="ARBA00022741"/>
    </source>
</evidence>
<name>A0ABU0XG56_9MICO</name>
<dbReference type="GO" id="GO:0016301">
    <property type="term" value="F:kinase activity"/>
    <property type="evidence" value="ECO:0007669"/>
    <property type="project" value="UniProtKB-KW"/>
</dbReference>
<evidence type="ECO:0000313" key="9">
    <source>
        <dbReference type="Proteomes" id="UP001230289"/>
    </source>
</evidence>
<keyword evidence="2" id="KW-0808">Transferase</keyword>
<evidence type="ECO:0000256" key="5">
    <source>
        <dbReference type="ARBA" id="ARBA00022840"/>
    </source>
</evidence>
<keyword evidence="9" id="KW-1185">Reference proteome</keyword>
<comment type="similarity">
    <text evidence="1">Belongs to the carbohydrate kinase PfkB family.</text>
</comment>
<dbReference type="EMBL" id="JAVFCB010000004">
    <property type="protein sequence ID" value="MDQ4213877.1"/>
    <property type="molecule type" value="Genomic_DNA"/>
</dbReference>
<protein>
    <submittedName>
        <fullName evidence="8">PfkB family carbohydrate kinase</fullName>
    </submittedName>
</protein>